<dbReference type="GO" id="GO:0016020">
    <property type="term" value="C:membrane"/>
    <property type="evidence" value="ECO:0007669"/>
    <property type="project" value="UniProtKB-SubCell"/>
</dbReference>
<dbReference type="InterPro" id="IPR007110">
    <property type="entry name" value="Ig-like_dom"/>
</dbReference>
<keyword evidence="6" id="KW-1015">Disulfide bond</keyword>
<evidence type="ECO:0000256" key="10">
    <source>
        <dbReference type="SAM" id="Phobius"/>
    </source>
</evidence>
<dbReference type="FunFam" id="2.60.40.10:FF:000804">
    <property type="entry name" value="V-set and transmembrane domain containing 2B"/>
    <property type="match status" value="1"/>
</dbReference>
<evidence type="ECO:0000256" key="1">
    <source>
        <dbReference type="ARBA" id="ARBA00004479"/>
    </source>
</evidence>
<gene>
    <name evidence="12" type="primary">vstm2b</name>
    <name evidence="12" type="ORF">AOXY_G18199</name>
</gene>
<accession>A0AAD8D489</accession>
<dbReference type="InterPro" id="IPR051102">
    <property type="entry name" value="IgSF_V-set/TM_domain"/>
</dbReference>
<dbReference type="SUPFAM" id="SSF48726">
    <property type="entry name" value="Immunoglobulin"/>
    <property type="match status" value="1"/>
</dbReference>
<dbReference type="PANTHER" id="PTHR12207:SF27">
    <property type="entry name" value="V-SET AND TRANSMEMBRANE DOMAIN-CONTAINING PROTEIN 2B"/>
    <property type="match status" value="1"/>
</dbReference>
<comment type="subcellular location">
    <subcellularLocation>
        <location evidence="1">Membrane</location>
        <topology evidence="1">Single-pass type I membrane protein</topology>
    </subcellularLocation>
</comment>
<dbReference type="Gene3D" id="2.60.40.10">
    <property type="entry name" value="Immunoglobulins"/>
    <property type="match status" value="1"/>
</dbReference>
<dbReference type="AlphaFoldDB" id="A0AAD8D489"/>
<keyword evidence="7" id="KW-0393">Immunoglobulin domain</keyword>
<dbReference type="InterPro" id="IPR036179">
    <property type="entry name" value="Ig-like_dom_sf"/>
</dbReference>
<keyword evidence="13" id="KW-1185">Reference proteome</keyword>
<sequence length="258" mass="28009">MENQGLYSVLYYLMLNAPLLLYVNATFTEVPKDVTVREGDDIEMPCAFRASGSTSFSLEIQWWYLKEPVARELAHELAISAPANRAKVTPRDATKISTVRVQGNDISHRLRLSNVRKLDEGVYECRVSDYNGDETREHKAQAALRVTSRFSPDMQAAEAVSHIQSSGPLRNNPAGRATSEPGQDKRRVPLAAGAVPVSVCTTAVADTASSPASSQPGNAAILRQQHGAGSGATSTTTAPLLYISLLIFHRLIPLLVNH</sequence>
<dbReference type="EMBL" id="JAGXEW010000017">
    <property type="protein sequence ID" value="KAK1161947.1"/>
    <property type="molecule type" value="Genomic_DNA"/>
</dbReference>
<name>A0AAD8D489_ACIOX</name>
<reference evidence="12" key="1">
    <citation type="submission" date="2022-02" db="EMBL/GenBank/DDBJ databases">
        <title>Atlantic sturgeon de novo genome assembly.</title>
        <authorList>
            <person name="Stock M."/>
            <person name="Klopp C."/>
            <person name="Guiguen Y."/>
            <person name="Cabau C."/>
            <person name="Parinello H."/>
            <person name="Santidrian Yebra-Pimentel E."/>
            <person name="Kuhl H."/>
            <person name="Dirks R.P."/>
            <person name="Guessner J."/>
            <person name="Wuertz S."/>
            <person name="Du K."/>
            <person name="Schartl M."/>
        </authorList>
    </citation>
    <scope>NUCLEOTIDE SEQUENCE</scope>
    <source>
        <strain evidence="12">STURGEONOMICS-FGT-2020</strain>
        <tissue evidence="12">Whole blood</tissue>
    </source>
</reference>
<evidence type="ECO:0000256" key="2">
    <source>
        <dbReference type="ARBA" id="ARBA00022692"/>
    </source>
</evidence>
<evidence type="ECO:0000256" key="6">
    <source>
        <dbReference type="ARBA" id="ARBA00023157"/>
    </source>
</evidence>
<keyword evidence="3" id="KW-0732">Signal</keyword>
<dbReference type="InterPro" id="IPR003599">
    <property type="entry name" value="Ig_sub"/>
</dbReference>
<dbReference type="SMART" id="SM00409">
    <property type="entry name" value="IG"/>
    <property type="match status" value="1"/>
</dbReference>
<evidence type="ECO:0000256" key="3">
    <source>
        <dbReference type="ARBA" id="ARBA00022729"/>
    </source>
</evidence>
<keyword evidence="4 10" id="KW-1133">Transmembrane helix</keyword>
<organism evidence="12 13">
    <name type="scientific">Acipenser oxyrinchus oxyrinchus</name>
    <dbReference type="NCBI Taxonomy" id="40147"/>
    <lineage>
        <taxon>Eukaryota</taxon>
        <taxon>Metazoa</taxon>
        <taxon>Chordata</taxon>
        <taxon>Craniata</taxon>
        <taxon>Vertebrata</taxon>
        <taxon>Euteleostomi</taxon>
        <taxon>Actinopterygii</taxon>
        <taxon>Chondrostei</taxon>
        <taxon>Acipenseriformes</taxon>
        <taxon>Acipenseridae</taxon>
        <taxon>Acipenser</taxon>
    </lineage>
</organism>
<proteinExistence type="predicted"/>
<evidence type="ECO:0000256" key="7">
    <source>
        <dbReference type="ARBA" id="ARBA00023319"/>
    </source>
</evidence>
<evidence type="ECO:0000256" key="8">
    <source>
        <dbReference type="ARBA" id="ARBA00068295"/>
    </source>
</evidence>
<dbReference type="InterPro" id="IPR013783">
    <property type="entry name" value="Ig-like_fold"/>
</dbReference>
<evidence type="ECO:0000256" key="5">
    <source>
        <dbReference type="ARBA" id="ARBA00023136"/>
    </source>
</evidence>
<dbReference type="PROSITE" id="PS50835">
    <property type="entry name" value="IG_LIKE"/>
    <property type="match status" value="1"/>
</dbReference>
<feature type="region of interest" description="Disordered" evidence="9">
    <location>
        <begin position="159"/>
        <end position="190"/>
    </location>
</feature>
<evidence type="ECO:0000259" key="11">
    <source>
        <dbReference type="PROSITE" id="PS50835"/>
    </source>
</evidence>
<evidence type="ECO:0000313" key="12">
    <source>
        <dbReference type="EMBL" id="KAK1161947.1"/>
    </source>
</evidence>
<keyword evidence="5 10" id="KW-0472">Membrane</keyword>
<evidence type="ECO:0000256" key="9">
    <source>
        <dbReference type="SAM" id="MobiDB-lite"/>
    </source>
</evidence>
<evidence type="ECO:0000313" key="13">
    <source>
        <dbReference type="Proteomes" id="UP001230051"/>
    </source>
</evidence>
<feature type="domain" description="Ig-like" evidence="11">
    <location>
        <begin position="18"/>
        <end position="143"/>
    </location>
</feature>
<evidence type="ECO:0000256" key="4">
    <source>
        <dbReference type="ARBA" id="ARBA00022989"/>
    </source>
</evidence>
<dbReference type="InterPro" id="IPR013106">
    <property type="entry name" value="Ig_V-set"/>
</dbReference>
<protein>
    <recommendedName>
        <fullName evidence="8">V-set and transmembrane domain-containing protein 2B</fullName>
    </recommendedName>
</protein>
<dbReference type="PANTHER" id="PTHR12207">
    <property type="entry name" value="V-SET AND TRANSMEMBRANE DOMAIN-CONTAINING PROTEIN"/>
    <property type="match status" value="1"/>
</dbReference>
<feature type="transmembrane region" description="Helical" evidence="10">
    <location>
        <begin position="6"/>
        <end position="27"/>
    </location>
</feature>
<dbReference type="Pfam" id="PF07686">
    <property type="entry name" value="V-set"/>
    <property type="match status" value="1"/>
</dbReference>
<comment type="caution">
    <text evidence="12">The sequence shown here is derived from an EMBL/GenBank/DDBJ whole genome shotgun (WGS) entry which is preliminary data.</text>
</comment>
<dbReference type="Proteomes" id="UP001230051">
    <property type="component" value="Unassembled WGS sequence"/>
</dbReference>
<keyword evidence="2 10" id="KW-0812">Transmembrane</keyword>